<dbReference type="OrthoDB" id="5936191at2"/>
<reference evidence="3" key="1">
    <citation type="submission" date="2017-03" db="EMBL/GenBank/DDBJ databases">
        <authorList>
            <person name="Rodrigo-Torres L."/>
            <person name="Arahal R.D."/>
            <person name="Lucena T."/>
        </authorList>
    </citation>
    <scope>NUCLEOTIDE SEQUENCE [LARGE SCALE GENOMIC DNA]</scope>
    <source>
        <strain evidence="3">CECT 8370</strain>
    </source>
</reference>
<proteinExistence type="predicted"/>
<gene>
    <name evidence="2" type="ORF">ROG8370_02696</name>
</gene>
<evidence type="ECO:0008006" key="4">
    <source>
        <dbReference type="Google" id="ProtNLM"/>
    </source>
</evidence>
<keyword evidence="1" id="KW-0732">Signal</keyword>
<feature type="signal peptide" evidence="1">
    <location>
        <begin position="1"/>
        <end position="20"/>
    </location>
</feature>
<dbReference type="RefSeq" id="WP_139838142.1">
    <property type="nucleotide sequence ID" value="NZ_FWFJ01000027.1"/>
</dbReference>
<organism evidence="2 3">
    <name type="scientific">Roseovarius gaetbuli</name>
    <dbReference type="NCBI Taxonomy" id="1356575"/>
    <lineage>
        <taxon>Bacteria</taxon>
        <taxon>Pseudomonadati</taxon>
        <taxon>Pseudomonadota</taxon>
        <taxon>Alphaproteobacteria</taxon>
        <taxon>Rhodobacterales</taxon>
        <taxon>Roseobacteraceae</taxon>
        <taxon>Roseovarius</taxon>
    </lineage>
</organism>
<name>A0A1X6ZRA0_9RHOB</name>
<evidence type="ECO:0000313" key="2">
    <source>
        <dbReference type="EMBL" id="SLN58926.1"/>
    </source>
</evidence>
<dbReference type="SUPFAM" id="SSF52096">
    <property type="entry name" value="ClpP/crotonase"/>
    <property type="match status" value="1"/>
</dbReference>
<dbReference type="EMBL" id="FWFJ01000027">
    <property type="protein sequence ID" value="SLN58926.1"/>
    <property type="molecule type" value="Genomic_DNA"/>
</dbReference>
<feature type="chain" id="PRO_5010881360" description="Apple domain-containing protein" evidence="1">
    <location>
        <begin position="21"/>
        <end position="423"/>
    </location>
</feature>
<dbReference type="AlphaFoldDB" id="A0A1X6ZRA0"/>
<keyword evidence="3" id="KW-1185">Reference proteome</keyword>
<evidence type="ECO:0000313" key="3">
    <source>
        <dbReference type="Proteomes" id="UP000194012"/>
    </source>
</evidence>
<accession>A0A1X6ZRA0</accession>
<dbReference type="Proteomes" id="UP000194012">
    <property type="component" value="Unassembled WGS sequence"/>
</dbReference>
<evidence type="ECO:0000256" key="1">
    <source>
        <dbReference type="SAM" id="SignalP"/>
    </source>
</evidence>
<dbReference type="Gene3D" id="3.50.4.10">
    <property type="entry name" value="Hepatocyte Growth Factor"/>
    <property type="match status" value="1"/>
</dbReference>
<dbReference type="Gene3D" id="3.90.226.10">
    <property type="entry name" value="2-enoyl-CoA Hydratase, Chain A, domain 1"/>
    <property type="match status" value="1"/>
</dbReference>
<sequence>MRSIFVAVIFVLLMSSAVFAMDFDVKVPDGPLDSDSSILIEMRGEIRKGDAKQLRNILADFDHLTLKSMSFTLESPGGNLLEGVALGRVISARQEVTKASVGSQSNPTAICASACVFVYLGADFRHLRDGSRIGVHQFNDPDTSLGGAEAISLTQEISAELLSYIRDQGADPALFERMGRTDIEGIDWVPADILREWRVVTDDILKEVSIYSNVNGKLSLTLKQLSVNGENGISFSCLRDMIFSLAFFSKPDLIDIGSFQLLIDGTAHEISDFRVAKQKEQFTPIGFFVPMHLAGAVADAQSLGARITTPDGDTFFSFEQKIVDEKPLDLVKGCIPAFRNTTSKPTPEDVWQPMTSLPKVDFVGADLTKKGVRGVTFEECQELCTQYVECKAVSYIISKKWCWPKSLPQRKRHSSDVVSATKN</sequence>
<dbReference type="InterPro" id="IPR029045">
    <property type="entry name" value="ClpP/crotonase-like_dom_sf"/>
</dbReference>
<protein>
    <recommendedName>
        <fullName evidence="4">Apple domain-containing protein</fullName>
    </recommendedName>
</protein>
<dbReference type="SUPFAM" id="SSF57414">
    <property type="entry name" value="Hairpin loop containing domain-like"/>
    <property type="match status" value="1"/>
</dbReference>